<dbReference type="InterPro" id="IPR055207">
    <property type="entry name" value="POLR3C_WHD"/>
</dbReference>
<protein>
    <recommendedName>
        <fullName evidence="4 9">DNA-directed RNA polymerase III subunit RPC3</fullName>
        <shortName evidence="9">RNA polymerase III subunit C3</shortName>
    </recommendedName>
</protein>
<evidence type="ECO:0000256" key="8">
    <source>
        <dbReference type="ARBA" id="ARBA00025127"/>
    </source>
</evidence>
<evidence type="ECO:0000256" key="9">
    <source>
        <dbReference type="RuleBase" id="RU367076"/>
    </source>
</evidence>
<dbReference type="SUPFAM" id="SSF46785">
    <property type="entry name" value="Winged helix' DNA-binding domain"/>
    <property type="match status" value="1"/>
</dbReference>
<feature type="domain" description="RNA polymerase III subunit RPC82-related helix-turn-helix" evidence="12">
    <location>
        <begin position="8"/>
        <end position="63"/>
    </location>
</feature>
<keyword evidence="7 9" id="KW-0539">Nucleus</keyword>
<dbReference type="GO" id="GO:0005666">
    <property type="term" value="C:RNA polymerase III complex"/>
    <property type="evidence" value="ECO:0007669"/>
    <property type="project" value="UniProtKB-UniRule"/>
</dbReference>
<feature type="domain" description="DNA-directed RNA polymerase III subunit RPC3 winged-helix" evidence="13">
    <location>
        <begin position="370"/>
        <end position="446"/>
    </location>
</feature>
<dbReference type="Pfam" id="PF05645">
    <property type="entry name" value="RNA_pol_Rpc82"/>
    <property type="match status" value="1"/>
</dbReference>
<dbReference type="InterPro" id="IPR008806">
    <property type="entry name" value="RNA_pol_III_Rpc82_C"/>
</dbReference>
<dbReference type="Pfam" id="PF08221">
    <property type="entry name" value="HTH_9"/>
    <property type="match status" value="1"/>
</dbReference>
<dbReference type="Proteomes" id="UP000521872">
    <property type="component" value="Unassembled WGS sequence"/>
</dbReference>
<keyword evidence="5 9" id="KW-0240">DNA-directed RNA polymerase</keyword>
<dbReference type="GO" id="GO:0003697">
    <property type="term" value="F:single-stranded DNA binding"/>
    <property type="evidence" value="ECO:0007669"/>
    <property type="project" value="UniProtKB-UniRule"/>
</dbReference>
<name>A0A8H4QPF1_9AGAR</name>
<evidence type="ECO:0000256" key="4">
    <source>
        <dbReference type="ARBA" id="ARBA00016689"/>
    </source>
</evidence>
<keyword evidence="15" id="KW-1185">Reference proteome</keyword>
<feature type="domain" description="RNA polymerase III Rpc82 C -terminal" evidence="11">
    <location>
        <begin position="141"/>
        <end position="321"/>
    </location>
</feature>
<dbReference type="PANTHER" id="PTHR12949:SF0">
    <property type="entry name" value="DNA-DIRECTED RNA POLYMERASE III SUBUNIT RPC3"/>
    <property type="match status" value="1"/>
</dbReference>
<evidence type="ECO:0000256" key="2">
    <source>
        <dbReference type="ARBA" id="ARBA00006835"/>
    </source>
</evidence>
<dbReference type="InterPro" id="IPR039748">
    <property type="entry name" value="RPC3"/>
</dbReference>
<comment type="caution">
    <text evidence="14">The sequence shown here is derived from an EMBL/GenBank/DDBJ whole genome shotgun (WGS) entry which is preliminary data.</text>
</comment>
<evidence type="ECO:0000256" key="6">
    <source>
        <dbReference type="ARBA" id="ARBA00023163"/>
    </source>
</evidence>
<dbReference type="InterPro" id="IPR036388">
    <property type="entry name" value="WH-like_DNA-bd_sf"/>
</dbReference>
<evidence type="ECO:0000259" key="13">
    <source>
        <dbReference type="Pfam" id="PF22536"/>
    </source>
</evidence>
<evidence type="ECO:0000259" key="11">
    <source>
        <dbReference type="Pfam" id="PF05645"/>
    </source>
</evidence>
<comment type="function">
    <text evidence="8 9">DNA-dependent RNA polymerase catalyzes the transcription of DNA into RNA using the four ribonucleoside triphosphates as substrates. Specific core component of RNA polymerase III which synthesizes small RNAs, such as 5S rRNA and tRNAs.</text>
</comment>
<dbReference type="PANTHER" id="PTHR12949">
    <property type="entry name" value="RNA POLYMERASE III DNA DIRECTED -RELATED"/>
    <property type="match status" value="1"/>
</dbReference>
<evidence type="ECO:0000256" key="1">
    <source>
        <dbReference type="ARBA" id="ARBA00004123"/>
    </source>
</evidence>
<evidence type="ECO:0000256" key="3">
    <source>
        <dbReference type="ARBA" id="ARBA00011206"/>
    </source>
</evidence>
<dbReference type="Pfam" id="PF22536">
    <property type="entry name" value="WHD_POLR3C"/>
    <property type="match status" value="1"/>
</dbReference>
<evidence type="ECO:0000256" key="5">
    <source>
        <dbReference type="ARBA" id="ARBA00022478"/>
    </source>
</evidence>
<dbReference type="InterPro" id="IPR036390">
    <property type="entry name" value="WH_DNA-bd_sf"/>
</dbReference>
<proteinExistence type="inferred from homology"/>
<accession>A0A8H4QPF1</accession>
<feature type="region of interest" description="Disordered" evidence="10">
    <location>
        <begin position="193"/>
        <end position="230"/>
    </location>
</feature>
<sequence length="543" mass="61708">MADSQTRQLCVEIIHSQFGPLTAKVASELLVRGRLSFIQLIQFSGLKPRTVRASILVLVQQNILWHTNADDIEMFEINVEDCLSRMRFGKYVWLADRVYGREAADIVQVVLDHGKLTVPDILSSLSVHDPKRTKQYKQTVHKLVSSLYLKPSTILSHLSPRDKTIQYEAEEKRKIVGFPTAKELREAKEVAQARLKREEEEAEQVGLKRKAKDQPESRSSNKRKVSEDEDVVDDTVHFRVNYERFNVHIRNAIIEKAVKDRFNTGASIVMKAILKSTEKSRIDLTECRSTPTSVANVSMNVPEDADLAAGLVYPSKKPSNATCVKDYLGMLASADNPTPEGRASSFISYTSSKIQIEFEIISKRLQQDILESLTLDKHGPEGLRILRLLCKSGKMDEKQISKMVMMAAKDVRPLLVALSADSIICTQEVPKSADRNPSRTFYLWYVDFQKAYQMVLGNLYKILYNIKARCRAEQESGEVAAVLQKRERSDVSQDESLLTRIEREVLAAWNVKREKLAVLEMRVEETVFIMKDLSKARGKEEDT</sequence>
<dbReference type="AlphaFoldDB" id="A0A8H4QPF1"/>
<dbReference type="GO" id="GO:0006351">
    <property type="term" value="P:DNA-templated transcription"/>
    <property type="evidence" value="ECO:0007669"/>
    <property type="project" value="InterPro"/>
</dbReference>
<dbReference type="EMBL" id="JAACJL010000044">
    <property type="protein sequence ID" value="KAF4614466.1"/>
    <property type="molecule type" value="Genomic_DNA"/>
</dbReference>
<evidence type="ECO:0000259" key="12">
    <source>
        <dbReference type="Pfam" id="PF08221"/>
    </source>
</evidence>
<keyword evidence="6 9" id="KW-0804">Transcription</keyword>
<comment type="similarity">
    <text evidence="2 9">Belongs to the RNA polymerase beta chain family.</text>
</comment>
<comment type="subcellular location">
    <subcellularLocation>
        <location evidence="1 9">Nucleus</location>
    </subcellularLocation>
</comment>
<evidence type="ECO:0000256" key="10">
    <source>
        <dbReference type="SAM" id="MobiDB-lite"/>
    </source>
</evidence>
<organism evidence="14 15">
    <name type="scientific">Agrocybe pediades</name>
    <dbReference type="NCBI Taxonomy" id="84607"/>
    <lineage>
        <taxon>Eukaryota</taxon>
        <taxon>Fungi</taxon>
        <taxon>Dikarya</taxon>
        <taxon>Basidiomycota</taxon>
        <taxon>Agaricomycotina</taxon>
        <taxon>Agaricomycetes</taxon>
        <taxon>Agaricomycetidae</taxon>
        <taxon>Agaricales</taxon>
        <taxon>Agaricineae</taxon>
        <taxon>Strophariaceae</taxon>
        <taxon>Agrocybe</taxon>
    </lineage>
</organism>
<evidence type="ECO:0000313" key="15">
    <source>
        <dbReference type="Proteomes" id="UP000521872"/>
    </source>
</evidence>
<dbReference type="Gene3D" id="1.10.10.10">
    <property type="entry name" value="Winged helix-like DNA-binding domain superfamily/Winged helix DNA-binding domain"/>
    <property type="match status" value="4"/>
</dbReference>
<evidence type="ECO:0000313" key="14">
    <source>
        <dbReference type="EMBL" id="KAF4614466.1"/>
    </source>
</evidence>
<reference evidence="14 15" key="1">
    <citation type="submission" date="2019-12" db="EMBL/GenBank/DDBJ databases">
        <authorList>
            <person name="Floudas D."/>
            <person name="Bentzer J."/>
            <person name="Ahren D."/>
            <person name="Johansson T."/>
            <person name="Persson P."/>
            <person name="Tunlid A."/>
        </authorList>
    </citation>
    <scope>NUCLEOTIDE SEQUENCE [LARGE SCALE GENOMIC DNA]</scope>
    <source>
        <strain evidence="14 15">CBS 102.39</strain>
    </source>
</reference>
<gene>
    <name evidence="14" type="ORF">D9613_002884</name>
</gene>
<comment type="subunit">
    <text evidence="3 9">Component of the RNA polymerase III (Pol III) complex consisting of 17 subunits.</text>
</comment>
<evidence type="ECO:0000256" key="7">
    <source>
        <dbReference type="ARBA" id="ARBA00023242"/>
    </source>
</evidence>
<dbReference type="InterPro" id="IPR013197">
    <property type="entry name" value="RNA_pol_III_RPC82-rel_HTH"/>
</dbReference>